<organism evidence="1">
    <name type="scientific">marine sediment metagenome</name>
    <dbReference type="NCBI Taxonomy" id="412755"/>
    <lineage>
        <taxon>unclassified sequences</taxon>
        <taxon>metagenomes</taxon>
        <taxon>ecological metagenomes</taxon>
    </lineage>
</organism>
<protein>
    <submittedName>
        <fullName evidence="1">Uncharacterized protein</fullName>
    </submittedName>
</protein>
<gene>
    <name evidence="1" type="ORF">S01H4_67323</name>
</gene>
<feature type="non-terminal residue" evidence="1">
    <location>
        <position position="36"/>
    </location>
</feature>
<name>X1ENF1_9ZZZZ</name>
<reference evidence="1" key="1">
    <citation type="journal article" date="2014" name="Front. Microbiol.">
        <title>High frequency of phylogenetically diverse reductive dehalogenase-homologous genes in deep subseafloor sedimentary metagenomes.</title>
        <authorList>
            <person name="Kawai M."/>
            <person name="Futagami T."/>
            <person name="Toyoda A."/>
            <person name="Takaki Y."/>
            <person name="Nishi S."/>
            <person name="Hori S."/>
            <person name="Arai W."/>
            <person name="Tsubouchi T."/>
            <person name="Morono Y."/>
            <person name="Uchiyama I."/>
            <person name="Ito T."/>
            <person name="Fujiyama A."/>
            <person name="Inagaki F."/>
            <person name="Takami H."/>
        </authorList>
    </citation>
    <scope>NUCLEOTIDE SEQUENCE</scope>
    <source>
        <strain evidence="1">Expedition CK06-06</strain>
    </source>
</reference>
<accession>X1ENF1</accession>
<proteinExistence type="predicted"/>
<evidence type="ECO:0000313" key="1">
    <source>
        <dbReference type="EMBL" id="GAH21880.1"/>
    </source>
</evidence>
<dbReference type="AlphaFoldDB" id="X1ENF1"/>
<sequence>KLFIQENPNEVLVNLTELFGSKLFSFRRTRATLLDY</sequence>
<dbReference type="EMBL" id="BART01042277">
    <property type="protein sequence ID" value="GAH21880.1"/>
    <property type="molecule type" value="Genomic_DNA"/>
</dbReference>
<feature type="non-terminal residue" evidence="1">
    <location>
        <position position="1"/>
    </location>
</feature>
<comment type="caution">
    <text evidence="1">The sequence shown here is derived from an EMBL/GenBank/DDBJ whole genome shotgun (WGS) entry which is preliminary data.</text>
</comment>